<keyword evidence="1" id="KW-0614">Plasmid</keyword>
<reference evidence="1" key="2">
    <citation type="submission" date="2015-06" db="EMBL/GenBank/DDBJ databases">
        <title>Environmentally co-occuring mercury resistance plasmids are genetically and phenotypically diverse and confer variable context-dependent fitness effects.</title>
        <authorList>
            <person name="Hall J.P.J."/>
            <person name="Harrison E."/>
            <person name="Lilley A.K."/>
            <person name="Paterson S."/>
            <person name="Spiers A.J."/>
            <person name="Brockhurst M.A."/>
        </authorList>
    </citation>
    <scope>NUCLEOTIDE SEQUENCE [LARGE SCALE GENOMIC DNA]</scope>
    <source>
        <strain evidence="1">SBW25</strain>
        <plasmid evidence="1">pQBR57</plasmid>
    </source>
</reference>
<proteinExistence type="predicted"/>
<gene>
    <name evidence="1" type="ORF">PQBR57_0400</name>
</gene>
<geneLocation type="plasmid" evidence="1">
    <name>pQBR57</name>
</geneLocation>
<dbReference type="EMBL" id="LN713926">
    <property type="protein sequence ID" value="CEK42353.1"/>
    <property type="molecule type" value="Genomic_DNA"/>
</dbReference>
<name>A0A0G4E5Q4_PSEFS</name>
<sequence length="92" mass="10481">MAQYTILLENDLMVILADDLVENLPSLTNSAEAVIQDLASRVGDLRARRVFYRDSVGRFDEIRHTRGRFADFAACTPSQQDSFREMTSLVNR</sequence>
<protein>
    <submittedName>
        <fullName evidence="1">Uncharacterized protein</fullName>
    </submittedName>
</protein>
<accession>A0A0G4E5Q4</accession>
<evidence type="ECO:0000313" key="1">
    <source>
        <dbReference type="EMBL" id="CEK42353.1"/>
    </source>
</evidence>
<reference evidence="1" key="1">
    <citation type="submission" date="2014-12" db="EMBL/GenBank/DDBJ databases">
        <authorList>
            <person name="Hall J."/>
        </authorList>
    </citation>
    <scope>NUCLEOTIDE SEQUENCE [LARGE SCALE GENOMIC DNA]</scope>
    <source>
        <strain evidence="1">SBW25</strain>
        <plasmid evidence="1">pQBR57</plasmid>
    </source>
</reference>
<dbReference type="AlphaFoldDB" id="A0A0G4E5Q4"/>
<organism evidence="1">
    <name type="scientific">Pseudomonas fluorescens (strain SBW25)</name>
    <dbReference type="NCBI Taxonomy" id="216595"/>
    <lineage>
        <taxon>Bacteria</taxon>
        <taxon>Pseudomonadati</taxon>
        <taxon>Pseudomonadota</taxon>
        <taxon>Gammaproteobacteria</taxon>
        <taxon>Pseudomonadales</taxon>
        <taxon>Pseudomonadaceae</taxon>
        <taxon>Pseudomonas</taxon>
    </lineage>
</organism>